<dbReference type="HOGENOM" id="CLU_111097_1_0_3"/>
<dbReference type="EMBL" id="CP001287">
    <property type="protein sequence ID" value="ACK65758.1"/>
    <property type="molecule type" value="Genomic_DNA"/>
</dbReference>
<proteinExistence type="predicted"/>
<gene>
    <name evidence="1" type="ordered locus">PCC8801_1710</name>
</gene>
<evidence type="ECO:0000313" key="1">
    <source>
        <dbReference type="EMBL" id="ACK65758.1"/>
    </source>
</evidence>
<accession>B7JW69</accession>
<dbReference type="AlphaFoldDB" id="B7JW69"/>
<dbReference type="eggNOG" id="COG4967">
    <property type="taxonomic scope" value="Bacteria"/>
</dbReference>
<keyword evidence="2" id="KW-1185">Reference proteome</keyword>
<sequence>MVNQTLLKLALKSRPKDSGFTMMEVLVAILVSFAFLMGTLQAMALNTYFQVKSEREAQAKFWIEEDQALASSIAGTASTTTVSCPDSSDATNGFGQELKEDLGITSGNVQDMGTRTLVNKNYRLVRVTSIASDKPDVLQITYRVGRPYVSSPDTDTDNDRIADNRSGNTSIIAESFIQLMPVDALSCTPDS</sequence>
<dbReference type="InterPro" id="IPR012902">
    <property type="entry name" value="N_methyl_site"/>
</dbReference>
<protein>
    <submittedName>
        <fullName evidence="1">Type 4 pilin-like protein</fullName>
    </submittedName>
</protein>
<dbReference type="Proteomes" id="UP000008204">
    <property type="component" value="Chromosome"/>
</dbReference>
<organism evidence="1 2">
    <name type="scientific">Rippkaea orientalis (strain PCC 8801 / RF-1)</name>
    <name type="common">Cyanothece sp. (strain PCC 8801)</name>
    <dbReference type="NCBI Taxonomy" id="41431"/>
    <lineage>
        <taxon>Bacteria</taxon>
        <taxon>Bacillati</taxon>
        <taxon>Cyanobacteriota</taxon>
        <taxon>Cyanophyceae</taxon>
        <taxon>Oscillatoriophycideae</taxon>
        <taxon>Chroococcales</taxon>
        <taxon>Aphanothecaceae</taxon>
        <taxon>Rippkaea</taxon>
        <taxon>Rippkaea orientalis</taxon>
    </lineage>
</organism>
<reference evidence="2" key="1">
    <citation type="journal article" date="2011" name="MBio">
        <title>Novel metabolic attributes of the genus Cyanothece, comprising a group of unicellular nitrogen-fixing Cyanobacteria.</title>
        <authorList>
            <person name="Bandyopadhyay A."/>
            <person name="Elvitigala T."/>
            <person name="Welsh E."/>
            <person name="Stockel J."/>
            <person name="Liberton M."/>
            <person name="Min H."/>
            <person name="Sherman L.A."/>
            <person name="Pakrasi H.B."/>
        </authorList>
    </citation>
    <scope>NUCLEOTIDE SEQUENCE [LARGE SCALE GENOMIC DNA]</scope>
    <source>
        <strain evidence="2">PCC 8801</strain>
    </source>
</reference>
<dbReference type="OrthoDB" id="428462at2"/>
<evidence type="ECO:0000313" key="2">
    <source>
        <dbReference type="Proteomes" id="UP000008204"/>
    </source>
</evidence>
<dbReference type="NCBIfam" id="TIGR02532">
    <property type="entry name" value="IV_pilin_GFxxxE"/>
    <property type="match status" value="1"/>
</dbReference>
<dbReference type="RefSeq" id="WP_012595031.1">
    <property type="nucleotide sequence ID" value="NC_011726.1"/>
</dbReference>
<dbReference type="KEGG" id="cyp:PCC8801_1710"/>
<name>B7JW69_RIPO1</name>
<dbReference type="STRING" id="41431.PCC8801_1710"/>